<evidence type="ECO:0000256" key="2">
    <source>
        <dbReference type="ARBA" id="ARBA00011901"/>
    </source>
</evidence>
<dbReference type="EC" id="3.5.1.28" evidence="2"/>
<evidence type="ECO:0000256" key="1">
    <source>
        <dbReference type="ARBA" id="ARBA00001561"/>
    </source>
</evidence>
<comment type="catalytic activity">
    <reaction evidence="1">
        <text>Hydrolyzes the link between N-acetylmuramoyl residues and L-amino acid residues in certain cell-wall glycopeptides.</text>
        <dbReference type="EC" id="3.5.1.28"/>
    </reaction>
</comment>
<dbReference type="SMART" id="SM00728">
    <property type="entry name" value="ChW"/>
    <property type="match status" value="4"/>
</dbReference>
<organism evidence="6 7">
    <name type="scientific">Sellimonas catena</name>
    <dbReference type="NCBI Taxonomy" id="2994035"/>
    <lineage>
        <taxon>Bacteria</taxon>
        <taxon>Bacillati</taxon>
        <taxon>Bacillota</taxon>
        <taxon>Clostridia</taxon>
        <taxon>Lachnospirales</taxon>
        <taxon>Lachnospiraceae</taxon>
        <taxon>Sellimonas</taxon>
    </lineage>
</organism>
<dbReference type="RefSeq" id="WP_281845938.1">
    <property type="nucleotide sequence ID" value="NZ_BSCH01000031.1"/>
</dbReference>
<dbReference type="SUPFAM" id="SSF55846">
    <property type="entry name" value="N-acetylmuramoyl-L-alanine amidase-like"/>
    <property type="match status" value="1"/>
</dbReference>
<gene>
    <name evidence="6" type="ORF">Selli2_34090</name>
</gene>
<protein>
    <recommendedName>
        <fullName evidence="2">N-acetylmuramoyl-L-alanine amidase</fullName>
        <ecNumber evidence="2">3.5.1.28</ecNumber>
    </recommendedName>
</protein>
<proteinExistence type="predicted"/>
<dbReference type="PANTHER" id="PTHR30417">
    <property type="entry name" value="N-ACETYLMURAMOYL-L-ALANINE AMIDASE AMID"/>
    <property type="match status" value="1"/>
</dbReference>
<keyword evidence="4" id="KW-0961">Cell wall biogenesis/degradation</keyword>
<evidence type="ECO:0000259" key="5">
    <source>
        <dbReference type="SMART" id="SM00644"/>
    </source>
</evidence>
<dbReference type="InterPro" id="IPR006637">
    <property type="entry name" value="ChW"/>
</dbReference>
<feature type="domain" description="N-acetylmuramoyl-L-alanine amidase" evidence="5">
    <location>
        <begin position="12"/>
        <end position="167"/>
    </location>
</feature>
<dbReference type="GO" id="GO:0071555">
    <property type="term" value="P:cell wall organization"/>
    <property type="evidence" value="ECO:0007669"/>
    <property type="project" value="UniProtKB-KW"/>
</dbReference>
<dbReference type="CDD" id="cd06583">
    <property type="entry name" value="PGRP"/>
    <property type="match status" value="1"/>
</dbReference>
<comment type="caution">
    <text evidence="6">The sequence shown here is derived from an EMBL/GenBank/DDBJ whole genome shotgun (WGS) entry which is preliminary data.</text>
</comment>
<dbReference type="GO" id="GO:0008745">
    <property type="term" value="F:N-acetylmuramoyl-L-alanine amidase activity"/>
    <property type="evidence" value="ECO:0007669"/>
    <property type="project" value="UniProtKB-EC"/>
</dbReference>
<reference evidence="6" key="2">
    <citation type="submission" date="2022-11" db="EMBL/GenBank/DDBJ databases">
        <title>Draft genome sequence of Sellimonas catena strain 18CBH55.</title>
        <authorList>
            <person name="Atsushi H."/>
            <person name="Moriya O."/>
            <person name="Mitsuo S."/>
        </authorList>
    </citation>
    <scope>NUCLEOTIDE SEQUENCE</scope>
    <source>
        <strain evidence="6">18CBH55</strain>
    </source>
</reference>
<dbReference type="InterPro" id="IPR002502">
    <property type="entry name" value="Amidase_domain"/>
</dbReference>
<evidence type="ECO:0000256" key="3">
    <source>
        <dbReference type="ARBA" id="ARBA00022801"/>
    </source>
</evidence>
<dbReference type="GO" id="GO:0009254">
    <property type="term" value="P:peptidoglycan turnover"/>
    <property type="evidence" value="ECO:0007669"/>
    <property type="project" value="TreeGrafter"/>
</dbReference>
<dbReference type="Pfam" id="PF07538">
    <property type="entry name" value="ChW"/>
    <property type="match status" value="6"/>
</dbReference>
<dbReference type="InterPro" id="IPR036505">
    <property type="entry name" value="Amidase/PGRP_sf"/>
</dbReference>
<reference evidence="6" key="3">
    <citation type="journal article" date="2023" name="Int. J. Syst. Evol. Microbiol.">
        <title>Sellimonas catena sp. nov., isolated from human faeces.</title>
        <authorList>
            <person name="Hisatomi A."/>
            <person name="Ohkuma M."/>
            <person name="Sakamoto M."/>
        </authorList>
    </citation>
    <scope>NUCLEOTIDE SEQUENCE</scope>
    <source>
        <strain evidence="6">18CBH55</strain>
    </source>
</reference>
<dbReference type="EMBL" id="BSCH01000031">
    <property type="protein sequence ID" value="GLG91982.1"/>
    <property type="molecule type" value="Genomic_DNA"/>
</dbReference>
<sequence length="442" mass="49184">MIRKTNIADRNNYGNKRSTSNIKYIVYHYTANDGDTDEANGKYFDGPNRNASAHYFVDDDSITQSVPDDYVAYSVGGYKYPNTKGAKFYGKATNNNTLNIEMCDTIQNGKYDISAKTMENAIALGKEKMKQYNIPIDRVIRHYDVTGKACPAYFVDESAWADFKERLTSSDPDGEVKGSSGVMQDRSDKYGEVSYQGHLRDIGWCNWMCDGKMIGSTGQNRRIEALRIIPVKHMDVAVHIKDIGDKVYRNITKGTIIGTIGQELRLEALKIMSGDTVYLYRVHQKDIGWSNWCVNGQWAGQKGKGKQIEAVEIKVADIAYLAHVQGTGDTSWAADGMTAGTTGQDKRMEALRIKSQHCGDVYAKAHIQGIGWKDFGKIDQNTVIGTEGDGLRLECLCLKGDFEWRAHIQGTGWTQWTKADGVATLGTVGQALRIEAVEMRVA</sequence>
<dbReference type="Proteomes" id="UP001145094">
    <property type="component" value="Unassembled WGS sequence"/>
</dbReference>
<reference evidence="6" key="1">
    <citation type="submission" date="2022-11" db="EMBL/GenBank/DDBJ databases">
        <title>Draft genome sequence of Sellimonas catena strain 18CBH55.</title>
        <authorList>
            <person name="Hisatomi A."/>
            <person name="Ohkuma M."/>
            <person name="Sakamoto M."/>
        </authorList>
    </citation>
    <scope>NUCLEOTIDE SEQUENCE</scope>
    <source>
        <strain evidence="6">18CBH55</strain>
    </source>
</reference>
<evidence type="ECO:0000256" key="4">
    <source>
        <dbReference type="ARBA" id="ARBA00023316"/>
    </source>
</evidence>
<dbReference type="PANTHER" id="PTHR30417:SF1">
    <property type="entry name" value="N-ACETYLMURAMOYL-L-ALANINE AMIDASE AMID"/>
    <property type="match status" value="1"/>
</dbReference>
<dbReference type="Gene3D" id="3.40.80.10">
    <property type="entry name" value="Peptidoglycan recognition protein-like"/>
    <property type="match status" value="1"/>
</dbReference>
<dbReference type="AlphaFoldDB" id="A0A9W6CIC5"/>
<dbReference type="InterPro" id="IPR051206">
    <property type="entry name" value="NAMLAA_amidase_2"/>
</dbReference>
<dbReference type="GO" id="GO:0009253">
    <property type="term" value="P:peptidoglycan catabolic process"/>
    <property type="evidence" value="ECO:0007669"/>
    <property type="project" value="InterPro"/>
</dbReference>
<keyword evidence="3" id="KW-0378">Hydrolase</keyword>
<name>A0A9W6CIC5_9FIRM</name>
<dbReference type="Pfam" id="PF01510">
    <property type="entry name" value="Amidase_2"/>
    <property type="match status" value="1"/>
</dbReference>
<dbReference type="SMART" id="SM00644">
    <property type="entry name" value="Ami_2"/>
    <property type="match status" value="1"/>
</dbReference>
<evidence type="ECO:0000313" key="6">
    <source>
        <dbReference type="EMBL" id="GLG91982.1"/>
    </source>
</evidence>
<accession>A0A9W6CIC5</accession>
<evidence type="ECO:0000313" key="7">
    <source>
        <dbReference type="Proteomes" id="UP001145094"/>
    </source>
</evidence>